<dbReference type="EMBL" id="FMAY01000001">
    <property type="protein sequence ID" value="SCB72934.1"/>
    <property type="molecule type" value="Genomic_DNA"/>
</dbReference>
<dbReference type="InterPro" id="IPR016032">
    <property type="entry name" value="Sig_transdc_resp-reg_C-effctor"/>
</dbReference>
<feature type="DNA-binding region" description="OmpR/PhoB-type" evidence="3">
    <location>
        <begin position="125"/>
        <end position="226"/>
    </location>
</feature>
<dbReference type="PANTHER" id="PTHR48111">
    <property type="entry name" value="REGULATOR OF RPOS"/>
    <property type="match status" value="1"/>
</dbReference>
<dbReference type="Gene3D" id="3.40.50.2300">
    <property type="match status" value="1"/>
</dbReference>
<dbReference type="Pfam" id="PF00072">
    <property type="entry name" value="Response_reg"/>
    <property type="match status" value="1"/>
</dbReference>
<dbReference type="GO" id="GO:0005829">
    <property type="term" value="C:cytosol"/>
    <property type="evidence" value="ECO:0007669"/>
    <property type="project" value="TreeGrafter"/>
</dbReference>
<evidence type="ECO:0000256" key="1">
    <source>
        <dbReference type="ARBA" id="ARBA00023125"/>
    </source>
</evidence>
<feature type="domain" description="Response regulatory" evidence="4">
    <location>
        <begin position="5"/>
        <end position="115"/>
    </location>
</feature>
<dbReference type="PROSITE" id="PS50110">
    <property type="entry name" value="RESPONSE_REGULATORY"/>
    <property type="match status" value="1"/>
</dbReference>
<dbReference type="Gene3D" id="1.10.10.10">
    <property type="entry name" value="Winged helix-like DNA-binding domain superfamily/Winged helix DNA-binding domain"/>
    <property type="match status" value="1"/>
</dbReference>
<dbReference type="GO" id="GO:0032993">
    <property type="term" value="C:protein-DNA complex"/>
    <property type="evidence" value="ECO:0007669"/>
    <property type="project" value="TreeGrafter"/>
</dbReference>
<dbReference type="SMART" id="SM00448">
    <property type="entry name" value="REC"/>
    <property type="match status" value="1"/>
</dbReference>
<dbReference type="InterPro" id="IPR039420">
    <property type="entry name" value="WalR-like"/>
</dbReference>
<dbReference type="InterPro" id="IPR001789">
    <property type="entry name" value="Sig_transdc_resp-reg_receiver"/>
</dbReference>
<evidence type="ECO:0000259" key="5">
    <source>
        <dbReference type="PROSITE" id="PS51755"/>
    </source>
</evidence>
<evidence type="ECO:0000313" key="6">
    <source>
        <dbReference type="EMBL" id="SCB72934.1"/>
    </source>
</evidence>
<dbReference type="InterPro" id="IPR036388">
    <property type="entry name" value="WH-like_DNA-bd_sf"/>
</dbReference>
<dbReference type="SMART" id="SM00862">
    <property type="entry name" value="Trans_reg_C"/>
    <property type="match status" value="1"/>
</dbReference>
<dbReference type="AlphaFoldDB" id="A0A1C3YS55"/>
<dbReference type="Pfam" id="PF00486">
    <property type="entry name" value="Trans_reg_C"/>
    <property type="match status" value="1"/>
</dbReference>
<protein>
    <submittedName>
        <fullName evidence="6">Two-component system, OmpR family, response regulator AdeR</fullName>
    </submittedName>
</protein>
<reference evidence="7" key="1">
    <citation type="submission" date="2016-08" db="EMBL/GenBank/DDBJ databases">
        <authorList>
            <person name="Varghese N."/>
            <person name="Submissions Spin"/>
        </authorList>
    </citation>
    <scope>NUCLEOTIDE SEQUENCE [LARGE SCALE GENOMIC DNA]</scope>
    <source>
        <strain evidence="7">REICA_082</strain>
    </source>
</reference>
<evidence type="ECO:0000313" key="7">
    <source>
        <dbReference type="Proteomes" id="UP000198975"/>
    </source>
</evidence>
<accession>A0A1C3YS55</accession>
<feature type="modified residue" description="4-aspartylphosphate" evidence="2">
    <location>
        <position position="54"/>
    </location>
</feature>
<dbReference type="GO" id="GO:0006355">
    <property type="term" value="P:regulation of DNA-templated transcription"/>
    <property type="evidence" value="ECO:0007669"/>
    <property type="project" value="InterPro"/>
</dbReference>
<proteinExistence type="predicted"/>
<dbReference type="SUPFAM" id="SSF52172">
    <property type="entry name" value="CheY-like"/>
    <property type="match status" value="1"/>
</dbReference>
<evidence type="ECO:0000256" key="3">
    <source>
        <dbReference type="PROSITE-ProRule" id="PRU01091"/>
    </source>
</evidence>
<name>A0A1C3YS55_9ENTR</name>
<dbReference type="CDD" id="cd00383">
    <property type="entry name" value="trans_reg_C"/>
    <property type="match status" value="1"/>
</dbReference>
<evidence type="ECO:0000259" key="4">
    <source>
        <dbReference type="PROSITE" id="PS50110"/>
    </source>
</evidence>
<keyword evidence="2" id="KW-0597">Phosphoprotein</keyword>
<dbReference type="InterPro" id="IPR001867">
    <property type="entry name" value="OmpR/PhoB-type_DNA-bd"/>
</dbReference>
<dbReference type="InterPro" id="IPR011006">
    <property type="entry name" value="CheY-like_superfamily"/>
</dbReference>
<sequence length="236" mass="27217">MNKQRILLVEDDDEIAAVLKAYLEKAQFCVEHAENGVIALDRFRMTQPQLVILDVRMPGWQVLTALRQSENTPIIMLTDDDDYIDKLSSLGTSANEHIVKPFNLAEVVVRTEAILRRTTHDNEQHVILSSRSIEINLARHRVRIRPTNLEIAQWLTMTEFRLLTQFVREPERVYSRDELIETCMLKGNTLPRTVDSHVSKLRRKLEEAGAANLLKSVRGFGYRLGEKKWLKDSANN</sequence>
<dbReference type="CDD" id="cd17574">
    <property type="entry name" value="REC_OmpR"/>
    <property type="match status" value="1"/>
</dbReference>
<dbReference type="SUPFAM" id="SSF46894">
    <property type="entry name" value="C-terminal effector domain of the bipartite response regulators"/>
    <property type="match status" value="1"/>
</dbReference>
<organism evidence="6 7">
    <name type="scientific">Kosakonia oryzendophytica</name>
    <dbReference type="NCBI Taxonomy" id="1005665"/>
    <lineage>
        <taxon>Bacteria</taxon>
        <taxon>Pseudomonadati</taxon>
        <taxon>Pseudomonadota</taxon>
        <taxon>Gammaproteobacteria</taxon>
        <taxon>Enterobacterales</taxon>
        <taxon>Enterobacteriaceae</taxon>
        <taxon>Kosakonia</taxon>
    </lineage>
</organism>
<dbReference type="RefSeq" id="WP_088238012.1">
    <property type="nucleotide sequence ID" value="NZ_FMAY01000001.1"/>
</dbReference>
<feature type="domain" description="OmpR/PhoB-type" evidence="5">
    <location>
        <begin position="125"/>
        <end position="226"/>
    </location>
</feature>
<dbReference type="PROSITE" id="PS51755">
    <property type="entry name" value="OMPR_PHOB"/>
    <property type="match status" value="1"/>
</dbReference>
<keyword evidence="1 3" id="KW-0238">DNA-binding</keyword>
<gene>
    <name evidence="6" type="ORF">GA0061071_10198</name>
</gene>
<dbReference type="OrthoDB" id="9802426at2"/>
<evidence type="ECO:0000256" key="2">
    <source>
        <dbReference type="PROSITE-ProRule" id="PRU00169"/>
    </source>
</evidence>
<dbReference type="Proteomes" id="UP000198975">
    <property type="component" value="Unassembled WGS sequence"/>
</dbReference>
<dbReference type="GO" id="GO:0000976">
    <property type="term" value="F:transcription cis-regulatory region binding"/>
    <property type="evidence" value="ECO:0007669"/>
    <property type="project" value="TreeGrafter"/>
</dbReference>
<dbReference type="PANTHER" id="PTHR48111:SF59">
    <property type="entry name" value="TRANSCRIPTIONAL REGULATORY PROTEIN BAER"/>
    <property type="match status" value="1"/>
</dbReference>
<keyword evidence="7" id="KW-1185">Reference proteome</keyword>
<dbReference type="GO" id="GO:0000156">
    <property type="term" value="F:phosphorelay response regulator activity"/>
    <property type="evidence" value="ECO:0007669"/>
    <property type="project" value="TreeGrafter"/>
</dbReference>